<sequence>MMVACAATAVLGFAPTYFLPMAQGAFRGSALVHIHGALFFAWTAFVIYQTSLVSSGRVAHHREVGLAGIALATTMTVLGIVVAIVAANRQIAAGFEQGAKAFLIVPPSVMIFFGVVVAFAIANVRRPEWHKRLLLVATVSLLEAPIARWFLVLLAPPGANPLAPPPVAVALMPGLISDVLIIAAMIYDWRTRGRPHPAYLIAGGALLVLQLVREPISATQAWGAIATWLTAIGG</sequence>
<feature type="transmembrane region" description="Helical" evidence="1">
    <location>
        <begin position="34"/>
        <end position="52"/>
    </location>
</feature>
<evidence type="ECO:0000313" key="2">
    <source>
        <dbReference type="EMBL" id="QGZ97038.1"/>
    </source>
</evidence>
<evidence type="ECO:0000313" key="3">
    <source>
        <dbReference type="Proteomes" id="UP000431269"/>
    </source>
</evidence>
<keyword evidence="1" id="KW-1133">Transmembrane helix</keyword>
<keyword evidence="1" id="KW-0472">Membrane</keyword>
<proteinExistence type="predicted"/>
<protein>
    <submittedName>
        <fullName evidence="2">Uncharacterized protein</fullName>
    </submittedName>
</protein>
<gene>
    <name evidence="2" type="ORF">DSM104635_03903</name>
</gene>
<reference evidence="3" key="1">
    <citation type="submission" date="2019-12" db="EMBL/GenBank/DDBJ databases">
        <title>Complete genome of Terracaulis silvestris 0127_4.</title>
        <authorList>
            <person name="Vieira S."/>
            <person name="Riedel T."/>
            <person name="Sproer C."/>
            <person name="Pascual J."/>
            <person name="Boedeker C."/>
            <person name="Overmann J."/>
        </authorList>
    </citation>
    <scope>NUCLEOTIDE SEQUENCE [LARGE SCALE GENOMIC DNA]</scope>
    <source>
        <strain evidence="3">0127_4</strain>
    </source>
</reference>
<feature type="transmembrane region" description="Helical" evidence="1">
    <location>
        <begin position="133"/>
        <end position="155"/>
    </location>
</feature>
<keyword evidence="1" id="KW-0812">Transmembrane</keyword>
<evidence type="ECO:0000256" key="1">
    <source>
        <dbReference type="SAM" id="Phobius"/>
    </source>
</evidence>
<feature type="transmembrane region" description="Helical" evidence="1">
    <location>
        <begin position="99"/>
        <end position="121"/>
    </location>
</feature>
<accession>A0A6I6MUH8</accession>
<organism evidence="2 3">
    <name type="scientific">Terricaulis silvestris</name>
    <dbReference type="NCBI Taxonomy" id="2686094"/>
    <lineage>
        <taxon>Bacteria</taxon>
        <taxon>Pseudomonadati</taxon>
        <taxon>Pseudomonadota</taxon>
        <taxon>Alphaproteobacteria</taxon>
        <taxon>Caulobacterales</taxon>
        <taxon>Caulobacteraceae</taxon>
        <taxon>Terricaulis</taxon>
    </lineage>
</organism>
<keyword evidence="3" id="KW-1185">Reference proteome</keyword>
<feature type="transmembrane region" description="Helical" evidence="1">
    <location>
        <begin position="64"/>
        <end position="87"/>
    </location>
</feature>
<name>A0A6I6MUH8_9CAUL</name>
<dbReference type="EMBL" id="CP047045">
    <property type="protein sequence ID" value="QGZ97038.1"/>
    <property type="molecule type" value="Genomic_DNA"/>
</dbReference>
<dbReference type="AlphaFoldDB" id="A0A6I6MUH8"/>
<dbReference type="Proteomes" id="UP000431269">
    <property type="component" value="Chromosome"/>
</dbReference>
<dbReference type="KEGG" id="tsv:DSM104635_03903"/>
<feature type="transmembrane region" description="Helical" evidence="1">
    <location>
        <begin position="167"/>
        <end position="187"/>
    </location>
</feature>